<dbReference type="Proteomes" id="UP000197468">
    <property type="component" value="Unassembled WGS sequence"/>
</dbReference>
<protein>
    <submittedName>
        <fullName evidence="1">Rhs element Vgr protein</fullName>
    </submittedName>
</protein>
<comment type="caution">
    <text evidence="1">The sequence shown here is derived from an EMBL/GenBank/DDBJ whole genome shotgun (WGS) entry which is preliminary data.</text>
</comment>
<dbReference type="AlphaFoldDB" id="A0A246IZI5"/>
<reference evidence="1 2" key="1">
    <citation type="journal article" date="2008" name="Int. J. Syst. Evol. Microbiol.">
        <title>Description of Roseateles aquatilis sp. nov. and Roseateles terrae sp. nov., in the class Betaproteobacteria, and emended description of the genus Roseateles.</title>
        <authorList>
            <person name="Gomila M."/>
            <person name="Bowien B."/>
            <person name="Falsen E."/>
            <person name="Moore E.R."/>
            <person name="Lalucat J."/>
        </authorList>
    </citation>
    <scope>NUCLEOTIDE SEQUENCE [LARGE SCALE GENOMIC DNA]</scope>
    <source>
        <strain evidence="1 2">CCUG 48205</strain>
    </source>
</reference>
<gene>
    <name evidence="1" type="ORF">CDN99_21835</name>
</gene>
<evidence type="ECO:0000313" key="1">
    <source>
        <dbReference type="EMBL" id="OWQ85761.1"/>
    </source>
</evidence>
<dbReference type="OrthoDB" id="8686772at2"/>
<sequence>MARLLFKDSLDYTQVKVHNGEYLPFGWQPDDTAMTPNGEMYFNKKHFKEDFSVTSESTRHWFIHEMVHVWQHQLGYPVRLRGAIRIGLGYDYELKAGTTLGDYNMESQGDLLADYFVLKHLNAPQAMNQQQFANQLTLFEEVLNVFLKNPADTANLP</sequence>
<proteinExistence type="predicted"/>
<dbReference type="EMBL" id="NIOF01000012">
    <property type="protein sequence ID" value="OWQ85761.1"/>
    <property type="molecule type" value="Genomic_DNA"/>
</dbReference>
<name>A0A246IZI5_9BURK</name>
<evidence type="ECO:0000313" key="2">
    <source>
        <dbReference type="Proteomes" id="UP000197468"/>
    </source>
</evidence>
<keyword evidence="2" id="KW-1185">Reference proteome</keyword>
<organism evidence="1 2">
    <name type="scientific">Roseateles aquatilis</name>
    <dbReference type="NCBI Taxonomy" id="431061"/>
    <lineage>
        <taxon>Bacteria</taxon>
        <taxon>Pseudomonadati</taxon>
        <taxon>Pseudomonadota</taxon>
        <taxon>Betaproteobacteria</taxon>
        <taxon>Burkholderiales</taxon>
        <taxon>Sphaerotilaceae</taxon>
        <taxon>Roseateles</taxon>
    </lineage>
</organism>
<accession>A0A246IZI5</accession>